<dbReference type="InterPro" id="IPR019096">
    <property type="entry name" value="YopX_protein"/>
</dbReference>
<dbReference type="SUPFAM" id="SSF159006">
    <property type="entry name" value="YopX-like"/>
    <property type="match status" value="1"/>
</dbReference>
<dbReference type="EMBL" id="JARLKY010000155">
    <property type="protein sequence ID" value="MEC0232684.1"/>
    <property type="molecule type" value="Genomic_DNA"/>
</dbReference>
<evidence type="ECO:0000313" key="2">
    <source>
        <dbReference type="EMBL" id="MEC0232684.1"/>
    </source>
</evidence>
<keyword evidence="3" id="KW-1185">Reference proteome</keyword>
<proteinExistence type="predicted"/>
<protein>
    <submittedName>
        <fullName evidence="2">YopX family protein</fullName>
    </submittedName>
</protein>
<gene>
    <name evidence="2" type="ORF">P4I72_36895</name>
</gene>
<sequence length="124" mass="14495">MRQIKFRMWDFKNKEMYDGDSLAFEEYAPISQMLSQDGIMQYTGLLDRIGNELYEGDIVQNGVNIYEIVWTEHFARYGAKKIKSDSVLSLGCTFPLWQYVVEDTKQCIFEVIGNQFENPELINS</sequence>
<dbReference type="RefSeq" id="WP_326076900.1">
    <property type="nucleotide sequence ID" value="NZ_JARLKY010000155.1"/>
</dbReference>
<comment type="caution">
    <text evidence="2">The sequence shown here is derived from an EMBL/GenBank/DDBJ whole genome shotgun (WGS) entry which is preliminary data.</text>
</comment>
<dbReference type="Proteomes" id="UP001338137">
    <property type="component" value="Unassembled WGS sequence"/>
</dbReference>
<feature type="domain" description="YopX protein" evidence="1">
    <location>
        <begin position="5"/>
        <end position="122"/>
    </location>
</feature>
<evidence type="ECO:0000313" key="3">
    <source>
        <dbReference type="Proteomes" id="UP001338137"/>
    </source>
</evidence>
<name>A0ABU6GEM5_9BACL</name>
<reference evidence="2 3" key="1">
    <citation type="submission" date="2023-03" db="EMBL/GenBank/DDBJ databases">
        <title>Bacillus Genome Sequencing.</title>
        <authorList>
            <person name="Dunlap C."/>
        </authorList>
    </citation>
    <scope>NUCLEOTIDE SEQUENCE [LARGE SCALE GENOMIC DNA]</scope>
    <source>
        <strain evidence="2 3">BD-533</strain>
    </source>
</reference>
<dbReference type="Pfam" id="PF09643">
    <property type="entry name" value="YopX"/>
    <property type="match status" value="1"/>
</dbReference>
<evidence type="ECO:0000259" key="1">
    <source>
        <dbReference type="Pfam" id="PF09643"/>
    </source>
</evidence>
<dbReference type="InterPro" id="IPR023385">
    <property type="entry name" value="YopX-like_C"/>
</dbReference>
<dbReference type="Gene3D" id="2.30.30.290">
    <property type="entry name" value="YopX-like domains"/>
    <property type="match status" value="1"/>
</dbReference>
<accession>A0ABU6GEM5</accession>
<organism evidence="2 3">
    <name type="scientific">Paenibacillus alba</name>
    <dbReference type="NCBI Taxonomy" id="1197127"/>
    <lineage>
        <taxon>Bacteria</taxon>
        <taxon>Bacillati</taxon>
        <taxon>Bacillota</taxon>
        <taxon>Bacilli</taxon>
        <taxon>Bacillales</taxon>
        <taxon>Paenibacillaceae</taxon>
        <taxon>Paenibacillus</taxon>
    </lineage>
</organism>